<dbReference type="Pfam" id="PF12771">
    <property type="entry name" value="SusD-like_2"/>
    <property type="match status" value="1"/>
</dbReference>
<accession>A0A381ND36</accession>
<gene>
    <name evidence="2" type="ORF">METZ01_LOCUS5365</name>
</gene>
<dbReference type="AlphaFoldDB" id="A0A381ND36"/>
<evidence type="ECO:0000313" key="2">
    <source>
        <dbReference type="EMBL" id="SUZ52511.1"/>
    </source>
</evidence>
<proteinExistence type="predicted"/>
<dbReference type="EMBL" id="UINC01000277">
    <property type="protein sequence ID" value="SUZ52511.1"/>
    <property type="molecule type" value="Genomic_DNA"/>
</dbReference>
<evidence type="ECO:0008006" key="3">
    <source>
        <dbReference type="Google" id="ProtNLM"/>
    </source>
</evidence>
<reference evidence="2" key="1">
    <citation type="submission" date="2018-05" db="EMBL/GenBank/DDBJ databases">
        <authorList>
            <person name="Lanie J.A."/>
            <person name="Ng W.-L."/>
            <person name="Kazmierczak K.M."/>
            <person name="Andrzejewski T.M."/>
            <person name="Davidsen T.M."/>
            <person name="Wayne K.J."/>
            <person name="Tettelin H."/>
            <person name="Glass J.I."/>
            <person name="Rusch D."/>
            <person name="Podicherti R."/>
            <person name="Tsui H.-C.T."/>
            <person name="Winkler M.E."/>
        </authorList>
    </citation>
    <scope>NUCLEOTIDE SEQUENCE</scope>
</reference>
<sequence>MIILFFCLCLVPGCEDFLTGENLDSNPNKVDDVDQVSVEALFVGSQVTLYGVMEGYLSRLVTMFMQQLGGQLYSHADDYKCAPLDWRLDDRWSDLYGTGGLVDIRTIQEKSETQEKYILKGVSQMWEALVFSTAADLWGDLPYSQAVNSLYNEPVFDSQRSIHDAAITLIDQAIDNIEKGQDFSGLNDFSFSGDQEKWISCARTLQARITLNWAEVNGAEAYGQALALAEQGISDVSGAGDWRPFHQAGSDGEESIWHQFFDENLYVMGAGLLLVDMLKKDNDGRLTIYFDPESAFNDSVVGISPASGTPPYASQLNQLTVGSESWGVEWVSWHENQFIIAECQYNLGQEQAALATLNNILLNLEQRWQVFDPVCQLPRYANINGTELIAAIMNEKYKAMFLNMQTMSDWRRTGYPVFEDRNGNSTECETGTPRRLLYPELEKKTNSNVPSGDSIFDRVENDPI</sequence>
<organism evidence="2">
    <name type="scientific">marine metagenome</name>
    <dbReference type="NCBI Taxonomy" id="408172"/>
    <lineage>
        <taxon>unclassified sequences</taxon>
        <taxon>metagenomes</taxon>
        <taxon>ecological metagenomes</taxon>
    </lineage>
</organism>
<dbReference type="SUPFAM" id="SSF48452">
    <property type="entry name" value="TPR-like"/>
    <property type="match status" value="1"/>
</dbReference>
<name>A0A381ND36_9ZZZZ</name>
<feature type="compositionally biased region" description="Basic and acidic residues" evidence="1">
    <location>
        <begin position="455"/>
        <end position="464"/>
    </location>
</feature>
<dbReference type="InterPro" id="IPR011990">
    <property type="entry name" value="TPR-like_helical_dom_sf"/>
</dbReference>
<dbReference type="InterPro" id="IPR041662">
    <property type="entry name" value="SusD-like_2"/>
</dbReference>
<feature type="region of interest" description="Disordered" evidence="1">
    <location>
        <begin position="444"/>
        <end position="464"/>
    </location>
</feature>
<evidence type="ECO:0000256" key="1">
    <source>
        <dbReference type="SAM" id="MobiDB-lite"/>
    </source>
</evidence>
<protein>
    <recommendedName>
        <fullName evidence="3">SusD/RagB family nutrient-binding outer membrane lipoprotein</fullName>
    </recommendedName>
</protein>
<dbReference type="Gene3D" id="1.25.40.390">
    <property type="match status" value="1"/>
</dbReference>